<gene>
    <name evidence="1" type="ORF">EC580_005310</name>
</gene>
<proteinExistence type="predicted"/>
<evidence type="ECO:0000313" key="1">
    <source>
        <dbReference type="EMBL" id="XRI78096.1"/>
    </source>
</evidence>
<keyword evidence="2" id="KW-1185">Reference proteome</keyword>
<evidence type="ECO:0000313" key="2">
    <source>
        <dbReference type="Proteomes" id="UP000271650"/>
    </source>
</evidence>
<dbReference type="Proteomes" id="UP000271650">
    <property type="component" value="Chromosome"/>
</dbReference>
<sequence>MNLPIRLAGPLLAAAMGGLLLLALGRELAVWVLLAWLFGSGLSILGALRGRPPWFGGRQRFFLALAGVIAAVIGEGWGNWLPMFTQMVVWLLAVKALELRGQRDFYQMAALTLLGLGIAAWLRVDLIFAFLLLFTLYFALLGLMWQPLADVNQGLSGNLFQWREFARIAGFTLGFVFLLLPLAALFFLILPRTPTPLWAWAPPAQHARSGFSPELAPDSISQLSSDSAIAFRAQITPPPSAASSLYWVGAVLWRDDGRHWLPDPPKMAHGLGPDPATLGKTAAFRQEIVLSPGNGDYLFALPVPRRVELGQPWHQESDGVLRLDHAPDLPLRYTVWSAPAPPQPLSAAERAAALQVPADTDPAIRALARSFAAGGSDNAAVVQRIMAWFHGPDFRYSLQSPSGYPDGQSMGDFLLRTHTGFCEFYAGGLALLLRLDGIPARVVTGYHGGEYNPVGHYWIIRQSMAHAWVQAWFPGRGWVGLDATPATASAGPAGAGGGTARDVVPAGQQWWDWLQWQWINMVIDLTPAKQRAVWQQAGAQLASLARWHAPSLHAWKEQWKGWPSILSFRSALPGMAALILVFLGIVRHYRRRHPAYWRRRAQRHLRPLGPGNGQPGAEPAFWSTLALPADTLEKLQELYREQRYGPAPTARRDHQLALTVRASQRQLRHPLT</sequence>
<protein>
    <submittedName>
        <fullName evidence="1">TransglutaminaseTgpA domain-containing protein</fullName>
    </submittedName>
</protein>
<reference evidence="1 2" key="1">
    <citation type="journal article" date="2019" name="Int. J. Syst. Evol. Microbiol.">
        <title>Acidithiobacillus sulfuriphilus sp. nov.: an extremely acidophilic sulfur-oxidizing chemolithotroph isolated from a neutral pH environment.</title>
        <authorList>
            <person name="Falagan C."/>
            <person name="Moya-Beltran A."/>
            <person name="Castro M."/>
            <person name="Quatrini R."/>
            <person name="Johnson D.B."/>
        </authorList>
    </citation>
    <scope>NUCLEOTIDE SEQUENCE [LARGE SCALE GENOMIC DNA]</scope>
    <source>
        <strain evidence="1 2">CJ-2</strain>
    </source>
</reference>
<organism evidence="1 2">
    <name type="scientific">Acidithiobacillus sulfuriphilus</name>
    <dbReference type="NCBI Taxonomy" id="1867749"/>
    <lineage>
        <taxon>Bacteria</taxon>
        <taxon>Pseudomonadati</taxon>
        <taxon>Pseudomonadota</taxon>
        <taxon>Acidithiobacillia</taxon>
        <taxon>Acidithiobacillales</taxon>
        <taxon>Acidithiobacillaceae</taxon>
        <taxon>Acidithiobacillus</taxon>
    </lineage>
</organism>
<accession>A0ACD5HRZ7</accession>
<dbReference type="EMBL" id="CP127527">
    <property type="protein sequence ID" value="XRI78096.1"/>
    <property type="molecule type" value="Genomic_DNA"/>
</dbReference>
<name>A0ACD5HRZ7_9PROT</name>